<reference evidence="1 2" key="1">
    <citation type="submission" date="2006-03" db="EMBL/GenBank/DDBJ databases">
        <title>Annotation of Plasmodium falciparum HB3.</title>
        <authorList>
            <consortium name="The Broad Institute Genome Sequencing Platform"/>
            <person name="Volkman S.K."/>
            <person name="Neafsey D.E."/>
            <person name="Dash A.P."/>
            <person name="Chitnis C.E."/>
            <person name="Hartl D.L."/>
            <person name="Young S.K."/>
            <person name="Zeng Q."/>
            <person name="Koehrsen M."/>
            <person name="Alvarado L."/>
            <person name="Berlin A."/>
            <person name="Borenstein D."/>
            <person name="Chapman S.B."/>
            <person name="Chen Z."/>
            <person name="Engels R."/>
            <person name="Freedman E."/>
            <person name="Gellesch M."/>
            <person name="Goldberg J."/>
            <person name="Griggs A."/>
            <person name="Gujja S."/>
            <person name="Heilman E.R."/>
            <person name="Heiman D.I."/>
            <person name="Howarth C."/>
            <person name="Jen D."/>
            <person name="Larson L."/>
            <person name="Mehta T."/>
            <person name="Neiman D."/>
            <person name="Park D."/>
            <person name="Pearson M."/>
            <person name="Roberts A."/>
            <person name="Saif S."/>
            <person name="Shea T."/>
            <person name="Shenoy N."/>
            <person name="Sisk P."/>
            <person name="Stolte C."/>
            <person name="Sykes S."/>
            <person name="Walk T."/>
            <person name="White J."/>
            <person name="Yandava C."/>
            <person name="Haas B."/>
            <person name="Henn M.R."/>
            <person name="Nusbaum C."/>
            <person name="Birren B."/>
        </authorList>
    </citation>
    <scope>NUCLEOTIDE SEQUENCE [LARGE SCALE GENOMIC DNA]</scope>
    <source>
        <strain evidence="1">HB3</strain>
    </source>
</reference>
<dbReference type="KEGG" id="pfh:PFHG_00742"/>
<dbReference type="OMA" id="NRIHIDQ"/>
<reference evidence="2" key="2">
    <citation type="submission" date="2006-03" db="EMBL/GenBank/DDBJ databases">
        <title>The genome sequence of the Plasmodium falciparum HB3.</title>
        <authorList>
            <consortium name="The Broad Institute Genome Sequencing Platform"/>
            <person name="Birren B."/>
            <person name="Lander E."/>
            <person name="Galagan J."/>
            <person name="Nusbaum C."/>
            <person name="Devon K."/>
            <person name="Henn M."/>
            <person name="Jaffe D."/>
            <person name="Butler J."/>
            <person name="Alvarez P."/>
            <person name="Gnerre S."/>
            <person name="Grabherr M."/>
            <person name="Kleber M."/>
            <person name="Mauceli E."/>
            <person name="Brockman W."/>
            <person name="MacCallum I.A."/>
            <person name="Rounsley S."/>
            <person name="Young S."/>
            <person name="LaButti K."/>
            <person name="Pushparaj V."/>
            <person name="DeCaprio D."/>
            <person name="Crawford M."/>
            <person name="Koehrsen M."/>
            <person name="Engels R."/>
            <person name="Montgomery P."/>
            <person name="Pearson M."/>
            <person name="Howarth C."/>
            <person name="Larson L."/>
            <person name="Luoma S."/>
            <person name="White J."/>
            <person name="Kodira C."/>
            <person name="Zeng Q."/>
            <person name="Oleary S."/>
            <person name="Yandava C."/>
            <person name="Alvarado L."/>
            <person name="Wirth D."/>
            <person name="Volkman S."/>
            <person name="Hartl D."/>
        </authorList>
    </citation>
    <scope>NUCLEOTIDE SEQUENCE [LARGE SCALE GENOMIC DNA]</scope>
</reference>
<organism evidence="1 2">
    <name type="scientific">Plasmodium falciparum (isolate HB3)</name>
    <dbReference type="NCBI Taxonomy" id="137071"/>
    <lineage>
        <taxon>Eukaryota</taxon>
        <taxon>Sar</taxon>
        <taxon>Alveolata</taxon>
        <taxon>Apicomplexa</taxon>
        <taxon>Aconoidasida</taxon>
        <taxon>Haemosporida</taxon>
        <taxon>Plasmodiidae</taxon>
        <taxon>Plasmodium</taxon>
        <taxon>Plasmodium (Laverania)</taxon>
    </lineage>
</organism>
<accession>A0A0L7K7A5</accession>
<dbReference type="AlphaFoldDB" id="A0A0L7K7A5"/>
<proteinExistence type="predicted"/>
<evidence type="ECO:0000313" key="2">
    <source>
        <dbReference type="Proteomes" id="UP000054289"/>
    </source>
</evidence>
<protein>
    <recommendedName>
        <fullName evidence="3">Ag-1 blood stage membrane protein homologue</fullName>
    </recommendedName>
</protein>
<evidence type="ECO:0008006" key="3">
    <source>
        <dbReference type="Google" id="ProtNLM"/>
    </source>
</evidence>
<name>A0A0L7K7A5_PLAFX</name>
<sequence>MLGTKFILNIFKNKFNNLSTRFIKYVIKSYKRTCPHISDFEPFSSMYYYTGLHNYRTFYLLIKINEIFNINKYKQIYIIVNTDKYDFTTDDIETNKKNRIYLDQRVDIKIRQCDEVIRINLFTTKLTKKVHIGEIKIDINASIISKCFPKNEWFVCIKDGQEVCKVQLSFYKTQKYACPSECMFIHDGLEIWKDKSKSGSTKKIDINNIHKNFDDNDEHLAMIDIDTDINDISLIQKLKLISFVLEQEICVFDFYAYVLKYMYAKEIMGEWFLCFLCFKNNKDQEEINIETIIERNIHRDINIPMLNIQRIVVDKRNNTNANIIYTYQDEKYTLSIHSKKNLYYIIDAITIFTNDLKILKESFGDELEYRKNIIMKENTMKKLMGKRRLSSPRFRKNLPKSTHKMIKEMYDEQDCSHDVKESNTQFFENDMKTNEIKNDNIQTDEIKNDNIQTDEIKNDNIQTDEIKNDNIQTDEIKNDNIQTDEIKNDHIQTDEINNDHIQTEELKNDHIQTDEIKNDHIQTDEIKNDHIQTDEINNDHIQTEELKNDHIQTDEIKNDHIQTDEIKNDHIQTDEIKNDHIQTDEIKNDINTSNEIFFKAQLENTIQNI</sequence>
<dbReference type="PANTHER" id="PTHR37320">
    <property type="entry name" value="AG-1 BLOOD STAGE MEMBRANE PROTEIN HOMOLOGUE"/>
    <property type="match status" value="1"/>
</dbReference>
<dbReference type="PANTHER" id="PTHR37320:SF1">
    <property type="entry name" value="RHOPTRY SURFACE PROTEIN CERLI2"/>
    <property type="match status" value="1"/>
</dbReference>
<dbReference type="EMBL" id="CH671928">
    <property type="protein sequence ID" value="KOB58990.1"/>
    <property type="molecule type" value="Genomic_DNA"/>
</dbReference>
<gene>
    <name evidence="1" type="ORF">PFHG_00742</name>
</gene>
<dbReference type="InterPro" id="IPR053336">
    <property type="entry name" value="Rhoptry_Surface_Assoc"/>
</dbReference>
<dbReference type="OrthoDB" id="359169at2759"/>
<dbReference type="VEuPathDB" id="PlasmoDB:PfHB3_040009400"/>
<evidence type="ECO:0000313" key="1">
    <source>
        <dbReference type="EMBL" id="KOB58990.1"/>
    </source>
</evidence>
<dbReference type="Proteomes" id="UP000054289">
    <property type="component" value="Unassembled WGS sequence"/>
</dbReference>